<sequence>MVLMPKNCVNINYAADVRRFLDLTFWNKRL</sequence>
<name>A0A8S5Q834_9CAUD</name>
<protein>
    <submittedName>
        <fullName evidence="1">Uncharacterized protein</fullName>
    </submittedName>
</protein>
<organism evidence="1">
    <name type="scientific">Myoviridae sp. ctAca11</name>
    <dbReference type="NCBI Taxonomy" id="2825043"/>
    <lineage>
        <taxon>Viruses</taxon>
        <taxon>Duplodnaviria</taxon>
        <taxon>Heunggongvirae</taxon>
        <taxon>Uroviricota</taxon>
        <taxon>Caudoviricetes</taxon>
    </lineage>
</organism>
<proteinExistence type="predicted"/>
<accession>A0A8S5Q834</accession>
<reference evidence="1" key="1">
    <citation type="journal article" date="2021" name="Proc. Natl. Acad. Sci. U.S.A.">
        <title>A Catalog of Tens of Thousands of Viruses from Human Metagenomes Reveals Hidden Associations with Chronic Diseases.</title>
        <authorList>
            <person name="Tisza M.J."/>
            <person name="Buck C.B."/>
        </authorList>
    </citation>
    <scope>NUCLEOTIDE SEQUENCE</scope>
    <source>
        <strain evidence="1">CtAca11</strain>
    </source>
</reference>
<evidence type="ECO:0000313" key="1">
    <source>
        <dbReference type="EMBL" id="DAE14660.1"/>
    </source>
</evidence>
<dbReference type="EMBL" id="BK015590">
    <property type="protein sequence ID" value="DAE14660.1"/>
    <property type="molecule type" value="Genomic_DNA"/>
</dbReference>